<comment type="caution">
    <text evidence="1">The sequence shown here is derived from an EMBL/GenBank/DDBJ whole genome shotgun (WGS) entry which is preliminary data.</text>
</comment>
<dbReference type="Proteomes" id="UP001217838">
    <property type="component" value="Unassembled WGS sequence"/>
</dbReference>
<evidence type="ECO:0000313" key="2">
    <source>
        <dbReference type="Proteomes" id="UP001217838"/>
    </source>
</evidence>
<dbReference type="EMBL" id="JAQNDN010000019">
    <property type="protein sequence ID" value="MDC0672250.1"/>
    <property type="molecule type" value="Genomic_DNA"/>
</dbReference>
<reference evidence="1 2" key="1">
    <citation type="submission" date="2022-11" db="EMBL/GenBank/DDBJ databases">
        <title>Minimal conservation of predation-associated metabolite biosynthetic gene clusters underscores biosynthetic potential of Myxococcota including descriptions for ten novel species: Archangium lansinium sp. nov., Myxococcus landrumus sp. nov., Nannocystis bai.</title>
        <authorList>
            <person name="Ahearne A."/>
            <person name="Stevens C."/>
            <person name="Dowd S."/>
        </authorList>
    </citation>
    <scope>NUCLEOTIDE SEQUENCE [LARGE SCALE GENOMIC DNA]</scope>
    <source>
        <strain evidence="1 2">NCELM</strain>
    </source>
</reference>
<keyword evidence="2" id="KW-1185">Reference proteome</keyword>
<dbReference type="RefSeq" id="WP_272003660.1">
    <property type="nucleotide sequence ID" value="NZ_JAQNDN010000019.1"/>
</dbReference>
<organism evidence="1 2">
    <name type="scientific">Nannocystis radixulma</name>
    <dbReference type="NCBI Taxonomy" id="2995305"/>
    <lineage>
        <taxon>Bacteria</taxon>
        <taxon>Pseudomonadati</taxon>
        <taxon>Myxococcota</taxon>
        <taxon>Polyangia</taxon>
        <taxon>Nannocystales</taxon>
        <taxon>Nannocystaceae</taxon>
        <taxon>Nannocystis</taxon>
    </lineage>
</organism>
<proteinExistence type="predicted"/>
<sequence length="175" mass="19443">MPGDVHRALVALDVDVLLTTNYDLYELAQPGRQAYTWRQSDKALGDIDDGSAVLFKIHGSAEDDESVVMTRDEYDKGAANASARDTMRCLLQAYTFLLVGYGINDPLDLDLVFGLNKAAFGSATRRHYALMPKSAPPNERARWDRDMNIQAIPYDDHGDLPAILRELAKTSRSLP</sequence>
<protein>
    <submittedName>
        <fullName evidence="1">SIR2 family protein</fullName>
    </submittedName>
</protein>
<accession>A0ABT5BF60</accession>
<gene>
    <name evidence="1" type="ORF">POL58_31170</name>
</gene>
<name>A0ABT5BF60_9BACT</name>
<evidence type="ECO:0000313" key="1">
    <source>
        <dbReference type="EMBL" id="MDC0672250.1"/>
    </source>
</evidence>
<dbReference type="Pfam" id="PF13289">
    <property type="entry name" value="SIR2_2"/>
    <property type="match status" value="1"/>
</dbReference>